<evidence type="ECO:0000313" key="6">
    <source>
        <dbReference type="Proteomes" id="UP000244309"/>
    </source>
</evidence>
<organism evidence="5 6">
    <name type="scientific">Candidozyma haemuli</name>
    <dbReference type="NCBI Taxonomy" id="45357"/>
    <lineage>
        <taxon>Eukaryota</taxon>
        <taxon>Fungi</taxon>
        <taxon>Dikarya</taxon>
        <taxon>Ascomycota</taxon>
        <taxon>Saccharomycotina</taxon>
        <taxon>Pichiomycetes</taxon>
        <taxon>Metschnikowiaceae</taxon>
        <taxon>Candidozyma</taxon>
    </lineage>
</organism>
<dbReference type="GO" id="GO:0004594">
    <property type="term" value="F:pantothenate kinase activity"/>
    <property type="evidence" value="ECO:0007669"/>
    <property type="project" value="TreeGrafter"/>
</dbReference>
<keyword evidence="3" id="KW-0173">Coenzyme A biosynthesis</keyword>
<evidence type="ECO:0000256" key="4">
    <source>
        <dbReference type="SAM" id="MobiDB-lite"/>
    </source>
</evidence>
<evidence type="ECO:0000313" key="5">
    <source>
        <dbReference type="EMBL" id="PVH23509.1"/>
    </source>
</evidence>
<dbReference type="Gene3D" id="3.30.420.40">
    <property type="match status" value="1"/>
</dbReference>
<dbReference type="GeneID" id="37009129"/>
<dbReference type="SUPFAM" id="SSF53067">
    <property type="entry name" value="Actin-like ATPase domain"/>
    <property type="match status" value="2"/>
</dbReference>
<dbReference type="EMBL" id="PKFO01000011">
    <property type="protein sequence ID" value="PVH23509.1"/>
    <property type="molecule type" value="Genomic_DNA"/>
</dbReference>
<dbReference type="GO" id="GO:0015937">
    <property type="term" value="P:coenzyme A biosynthetic process"/>
    <property type="evidence" value="ECO:0007669"/>
    <property type="project" value="UniProtKB-KW"/>
</dbReference>
<keyword evidence="5" id="KW-0418">Kinase</keyword>
<keyword evidence="5" id="KW-0808">Transferase</keyword>
<dbReference type="VEuPathDB" id="FungiDB:CXQ85_003799"/>
<feature type="region of interest" description="Disordered" evidence="4">
    <location>
        <begin position="39"/>
        <end position="65"/>
    </location>
</feature>
<dbReference type="InterPro" id="IPR004567">
    <property type="entry name" value="Type_II_PanK"/>
</dbReference>
<evidence type="ECO:0000256" key="3">
    <source>
        <dbReference type="ARBA" id="ARBA00022993"/>
    </source>
</evidence>
<dbReference type="FunFam" id="3.30.420.40:FF:000115">
    <property type="entry name" value="Pantothenate kinase PanK"/>
    <property type="match status" value="1"/>
</dbReference>
<keyword evidence="1" id="KW-0547">Nucleotide-binding</keyword>
<accession>A0A2V1B0S0</accession>
<dbReference type="PANTHER" id="PTHR12280">
    <property type="entry name" value="PANTOTHENATE KINASE"/>
    <property type="match status" value="1"/>
</dbReference>
<dbReference type="PANTHER" id="PTHR12280:SF20">
    <property type="entry name" value="4'-PHOSPHOPANTETHEINE PHOSPHATASE"/>
    <property type="match status" value="1"/>
</dbReference>
<dbReference type="Gene3D" id="3.30.420.510">
    <property type="match status" value="1"/>
</dbReference>
<dbReference type="Proteomes" id="UP000244309">
    <property type="component" value="Unassembled WGS sequence"/>
</dbReference>
<dbReference type="AlphaFoldDB" id="A0A2V1B0S0"/>
<dbReference type="InterPro" id="IPR043129">
    <property type="entry name" value="ATPase_NBD"/>
</dbReference>
<dbReference type="Pfam" id="PF03630">
    <property type="entry name" value="Fumble"/>
    <property type="match status" value="1"/>
</dbReference>
<dbReference type="RefSeq" id="XP_025344449.1">
    <property type="nucleotide sequence ID" value="XM_025487433.1"/>
</dbReference>
<name>A0A2V1B0S0_9ASCO</name>
<dbReference type="OrthoDB" id="498611at2759"/>
<sequence length="452" mass="49559">MVKQLLVDNIDFGSVPVGTIKIDCSGAYIANDHLIRGQYGSSSSSASPSPPESSESESEEEAASQLSASFAQMGVSASTDSVNAQNIALPQHNSDIIHMSIDIGGTLTKLVYFTSSSSDSEDPSNSGGKLHFQDFQTGNFEKEALSFMIQLIRKSIINKSNPPITYVMATGGGAHKFCKLMVSVFKKHKFPMQIVRKDEMECLIKGLDWLITKIPNEIFTYDLVANDIKFITSPYTTEAQIYPYLLVNIGSGVSMIKVTGPGPQGFERIGGSSLGGGTLWGLLSLLTDAKDYTEMLEMAQRGDNENIDLLVGDIYGTSYNKIGLKSTHIASSFAKVFKKLRFSKQGRPLTPTEKLAQFKQEDIARSLLYSISNNIGQIAYLQALRFDLKRIYFGGSYISGHMQTIHTLSYAVNFWSKGDMKSYFLRHEGYLGSVGAFMMGPNGDVNNGCLYH</sequence>
<reference evidence="5 6" key="1">
    <citation type="submission" date="2017-12" db="EMBL/GenBank/DDBJ databases">
        <title>Genome Sequence of a Multidrug-Resistant Candida haemulonii Isolate from a Patient with Chronic Leg Ulcers in Israel.</title>
        <authorList>
            <person name="Chow N.A."/>
            <person name="Gade L."/>
            <person name="Batra D."/>
            <person name="Rowe L.A."/>
            <person name="Ben-Ami R."/>
            <person name="Loparev V.N."/>
            <person name="Litvintseva A.P."/>
        </authorList>
    </citation>
    <scope>NUCLEOTIDE SEQUENCE [LARGE SCALE GENOMIC DNA]</scope>
    <source>
        <strain evidence="5 6">B11899</strain>
    </source>
</reference>
<keyword evidence="2" id="KW-0067">ATP-binding</keyword>
<protein>
    <submittedName>
        <fullName evidence="5">Pantothenate kinase</fullName>
    </submittedName>
</protein>
<dbReference type="STRING" id="45357.A0A2V1B0S0"/>
<dbReference type="NCBIfam" id="TIGR00555">
    <property type="entry name" value="panK_eukar"/>
    <property type="match status" value="1"/>
</dbReference>
<gene>
    <name evidence="5" type="ORF">CXQ85_003799</name>
</gene>
<evidence type="ECO:0000256" key="2">
    <source>
        <dbReference type="ARBA" id="ARBA00022840"/>
    </source>
</evidence>
<dbReference type="GO" id="GO:0005829">
    <property type="term" value="C:cytosol"/>
    <property type="evidence" value="ECO:0007669"/>
    <property type="project" value="TreeGrafter"/>
</dbReference>
<proteinExistence type="predicted"/>
<evidence type="ECO:0000256" key="1">
    <source>
        <dbReference type="ARBA" id="ARBA00022741"/>
    </source>
</evidence>
<dbReference type="GO" id="GO:0005634">
    <property type="term" value="C:nucleus"/>
    <property type="evidence" value="ECO:0007669"/>
    <property type="project" value="TreeGrafter"/>
</dbReference>
<dbReference type="GO" id="GO:0005524">
    <property type="term" value="F:ATP binding"/>
    <property type="evidence" value="ECO:0007669"/>
    <property type="project" value="UniProtKB-KW"/>
</dbReference>
<comment type="caution">
    <text evidence="5">The sequence shown here is derived from an EMBL/GenBank/DDBJ whole genome shotgun (WGS) entry which is preliminary data.</text>
</comment>
<keyword evidence="6" id="KW-1185">Reference proteome</keyword>